<evidence type="ECO:0000256" key="5">
    <source>
        <dbReference type="ARBA" id="ARBA00022679"/>
    </source>
</evidence>
<dbReference type="CDD" id="cd00130">
    <property type="entry name" value="PAS"/>
    <property type="match status" value="1"/>
</dbReference>
<keyword evidence="7" id="KW-0418">Kinase</keyword>
<dbReference type="EC" id="2.7.13.3" evidence="3"/>
<dbReference type="InterPro" id="IPR035965">
    <property type="entry name" value="PAS-like_dom_sf"/>
</dbReference>
<dbReference type="Pfam" id="PF00512">
    <property type="entry name" value="HisKA"/>
    <property type="match status" value="1"/>
</dbReference>
<evidence type="ECO:0000313" key="15">
    <source>
        <dbReference type="EMBL" id="MBU2711732.1"/>
    </source>
</evidence>
<dbReference type="SMART" id="SM00091">
    <property type="entry name" value="PAS"/>
    <property type="match status" value="1"/>
</dbReference>
<dbReference type="PANTHER" id="PTHR43065:SF42">
    <property type="entry name" value="TWO-COMPONENT SENSOR PPRA"/>
    <property type="match status" value="1"/>
</dbReference>
<comment type="subcellular location">
    <subcellularLocation>
        <location evidence="2">Membrane</location>
    </subcellularLocation>
</comment>
<keyword evidence="4" id="KW-0597">Phosphoprotein</keyword>
<dbReference type="Pfam" id="PF00989">
    <property type="entry name" value="PAS"/>
    <property type="match status" value="1"/>
</dbReference>
<dbReference type="CDD" id="cd00082">
    <property type="entry name" value="HisKA"/>
    <property type="match status" value="1"/>
</dbReference>
<evidence type="ECO:0000256" key="10">
    <source>
        <dbReference type="SAM" id="Coils"/>
    </source>
</evidence>
<keyword evidence="11" id="KW-1133">Transmembrane helix</keyword>
<dbReference type="InterPro" id="IPR036890">
    <property type="entry name" value="HATPase_C_sf"/>
</dbReference>
<evidence type="ECO:0000256" key="1">
    <source>
        <dbReference type="ARBA" id="ARBA00000085"/>
    </source>
</evidence>
<dbReference type="CDD" id="cd06225">
    <property type="entry name" value="HAMP"/>
    <property type="match status" value="1"/>
</dbReference>
<accession>A0ABS5ZFG9</accession>
<dbReference type="InterPro" id="IPR003594">
    <property type="entry name" value="HATPase_dom"/>
</dbReference>
<evidence type="ECO:0000256" key="9">
    <source>
        <dbReference type="ARBA" id="ARBA00023012"/>
    </source>
</evidence>
<dbReference type="SUPFAM" id="SSF55874">
    <property type="entry name" value="ATPase domain of HSP90 chaperone/DNA topoisomerase II/histidine kinase"/>
    <property type="match status" value="1"/>
</dbReference>
<evidence type="ECO:0000256" key="6">
    <source>
        <dbReference type="ARBA" id="ARBA00022741"/>
    </source>
</evidence>
<evidence type="ECO:0000259" key="12">
    <source>
        <dbReference type="PROSITE" id="PS50109"/>
    </source>
</evidence>
<comment type="catalytic activity">
    <reaction evidence="1">
        <text>ATP + protein L-histidine = ADP + protein N-phospho-L-histidine.</text>
        <dbReference type="EC" id="2.7.13.3"/>
    </reaction>
</comment>
<keyword evidence="5" id="KW-0808">Transferase</keyword>
<dbReference type="InterPro" id="IPR013767">
    <property type="entry name" value="PAS_fold"/>
</dbReference>
<evidence type="ECO:0000313" key="16">
    <source>
        <dbReference type="Proteomes" id="UP000690515"/>
    </source>
</evidence>
<evidence type="ECO:0000256" key="8">
    <source>
        <dbReference type="ARBA" id="ARBA00022840"/>
    </source>
</evidence>
<proteinExistence type="predicted"/>
<dbReference type="RefSeq" id="WP_215819891.1">
    <property type="nucleotide sequence ID" value="NZ_JAGSOY010000024.1"/>
</dbReference>
<comment type="caution">
    <text evidence="15">The sequence shown here is derived from an EMBL/GenBank/DDBJ whole genome shotgun (WGS) entry which is preliminary data.</text>
</comment>
<keyword evidence="8" id="KW-0067">ATP-binding</keyword>
<dbReference type="PANTHER" id="PTHR43065">
    <property type="entry name" value="SENSOR HISTIDINE KINASE"/>
    <property type="match status" value="1"/>
</dbReference>
<dbReference type="NCBIfam" id="TIGR00229">
    <property type="entry name" value="sensory_box"/>
    <property type="match status" value="1"/>
</dbReference>
<dbReference type="InterPro" id="IPR005467">
    <property type="entry name" value="His_kinase_dom"/>
</dbReference>
<feature type="domain" description="HAMP" evidence="14">
    <location>
        <begin position="174"/>
        <end position="227"/>
    </location>
</feature>
<keyword evidence="10" id="KW-0175">Coiled coil</keyword>
<organism evidence="15 16">
    <name type="scientific">Zooshikella harenae</name>
    <dbReference type="NCBI Taxonomy" id="2827238"/>
    <lineage>
        <taxon>Bacteria</taxon>
        <taxon>Pseudomonadati</taxon>
        <taxon>Pseudomonadota</taxon>
        <taxon>Gammaproteobacteria</taxon>
        <taxon>Oceanospirillales</taxon>
        <taxon>Zooshikellaceae</taxon>
        <taxon>Zooshikella</taxon>
    </lineage>
</organism>
<name>A0ABS5ZFG9_9GAMM</name>
<evidence type="ECO:0000256" key="4">
    <source>
        <dbReference type="ARBA" id="ARBA00022553"/>
    </source>
</evidence>
<dbReference type="Gene3D" id="3.30.565.10">
    <property type="entry name" value="Histidine kinase-like ATPase, C-terminal domain"/>
    <property type="match status" value="1"/>
</dbReference>
<dbReference type="SMART" id="SM00304">
    <property type="entry name" value="HAMP"/>
    <property type="match status" value="1"/>
</dbReference>
<dbReference type="SMART" id="SM00387">
    <property type="entry name" value="HATPase_c"/>
    <property type="match status" value="1"/>
</dbReference>
<protein>
    <recommendedName>
        <fullName evidence="3">histidine kinase</fullName>
        <ecNumber evidence="3">2.7.13.3</ecNumber>
    </recommendedName>
</protein>
<dbReference type="Pfam" id="PF00672">
    <property type="entry name" value="HAMP"/>
    <property type="match status" value="1"/>
</dbReference>
<dbReference type="SUPFAM" id="SSF158472">
    <property type="entry name" value="HAMP domain-like"/>
    <property type="match status" value="1"/>
</dbReference>
<dbReference type="InterPro" id="IPR036097">
    <property type="entry name" value="HisK_dim/P_sf"/>
</dbReference>
<dbReference type="PROSITE" id="PS50112">
    <property type="entry name" value="PAS"/>
    <property type="match status" value="1"/>
</dbReference>
<dbReference type="Gene3D" id="3.30.450.20">
    <property type="entry name" value="PAS domain"/>
    <property type="match status" value="1"/>
</dbReference>
<feature type="domain" description="PAS" evidence="13">
    <location>
        <begin position="274"/>
        <end position="325"/>
    </location>
</feature>
<keyword evidence="16" id="KW-1185">Reference proteome</keyword>
<sequence>MASFRRYLANDSISGKLLMLLISVTTSLVLIACGALTITTYLISREYNITQPLHQIEALFGNPVLVTYLLESPQASKSFLANLSSLTSLQSINILDSNKKLLLSFQNTESQPELSTEKSQLMVYLPQKKQTVTLILAAKPSLSNVLVLAIHIAILAIIATAGLVCILAIRRVKHIIIHPILHLIEQAHTISDYENYNLRATKFNNDELGILATAFNKMLNKIQARDRQLINARDQAEKASQQAQTLALETQRTNKKLALEVQVRTHIEQKLTDLKKYLSDIIDSMPSALIAIEQSQQIQQWNKQACLLFGISANDAYEKSVYQVIPFLEKYQDTINKALAVNQAQTIEKVPITQPSQEIHYFDIIVYPLTSSPEVNLSSKKGAVIRLDDITQRLFIEEAIVQNEKMISVGGLAAGMAHEINNPLGGIVHSAQNIQRRLSPSLIKNQALAEKLHIDIQSLNQYLEERGISHFLNNIQDAGQRASKIVNNMLQFSRRSNRQLQPTQLNSLITRTLEIAHSDLAIKQSIELNTIKIRTYFDPQLDKVPCISNEIEQVLLNLIKNAAYAIHQRSRPLTDGLINIKTERKEQQALIIVEDNGVGMTSEVRTRIFEPFFTTKEVGSGTGLGLSVSYFIITNNHKGKMQVRSTPTEGTRFTISLPLATSIAA</sequence>
<dbReference type="Gene3D" id="1.10.287.130">
    <property type="match status" value="1"/>
</dbReference>
<evidence type="ECO:0000259" key="14">
    <source>
        <dbReference type="PROSITE" id="PS50885"/>
    </source>
</evidence>
<feature type="transmembrane region" description="Helical" evidence="11">
    <location>
        <begin position="145"/>
        <end position="169"/>
    </location>
</feature>
<evidence type="ECO:0000259" key="13">
    <source>
        <dbReference type="PROSITE" id="PS50112"/>
    </source>
</evidence>
<feature type="domain" description="Histidine kinase" evidence="12">
    <location>
        <begin position="415"/>
        <end position="661"/>
    </location>
</feature>
<dbReference type="PROSITE" id="PS50109">
    <property type="entry name" value="HIS_KIN"/>
    <property type="match status" value="1"/>
</dbReference>
<dbReference type="InterPro" id="IPR003660">
    <property type="entry name" value="HAMP_dom"/>
</dbReference>
<keyword evidence="6" id="KW-0547">Nucleotide-binding</keyword>
<evidence type="ECO:0000256" key="3">
    <source>
        <dbReference type="ARBA" id="ARBA00012438"/>
    </source>
</evidence>
<gene>
    <name evidence="15" type="ORF">KCG35_11735</name>
</gene>
<dbReference type="Pfam" id="PF02518">
    <property type="entry name" value="HATPase_c"/>
    <property type="match status" value="1"/>
</dbReference>
<dbReference type="Proteomes" id="UP000690515">
    <property type="component" value="Unassembled WGS sequence"/>
</dbReference>
<dbReference type="Gene3D" id="6.10.340.10">
    <property type="match status" value="1"/>
</dbReference>
<reference evidence="15 16" key="1">
    <citation type="submission" date="2021-04" db="EMBL/GenBank/DDBJ databases">
        <authorList>
            <person name="Pira H."/>
            <person name="Risdian C."/>
            <person name="Wink J."/>
        </authorList>
    </citation>
    <scope>NUCLEOTIDE SEQUENCE [LARGE SCALE GENOMIC DNA]</scope>
    <source>
        <strain evidence="15 16">WH53</strain>
    </source>
</reference>
<dbReference type="SUPFAM" id="SSF47384">
    <property type="entry name" value="Homodimeric domain of signal transducing histidine kinase"/>
    <property type="match status" value="1"/>
</dbReference>
<keyword evidence="11" id="KW-0812">Transmembrane</keyword>
<evidence type="ECO:0000256" key="7">
    <source>
        <dbReference type="ARBA" id="ARBA00022777"/>
    </source>
</evidence>
<dbReference type="InterPro" id="IPR000014">
    <property type="entry name" value="PAS"/>
</dbReference>
<evidence type="ECO:0000256" key="11">
    <source>
        <dbReference type="SAM" id="Phobius"/>
    </source>
</evidence>
<dbReference type="PRINTS" id="PR00344">
    <property type="entry name" value="BCTRLSENSOR"/>
</dbReference>
<dbReference type="PROSITE" id="PS50885">
    <property type="entry name" value="HAMP"/>
    <property type="match status" value="1"/>
</dbReference>
<dbReference type="SMART" id="SM00388">
    <property type="entry name" value="HisKA"/>
    <property type="match status" value="1"/>
</dbReference>
<keyword evidence="11" id="KW-0472">Membrane</keyword>
<dbReference type="InterPro" id="IPR003661">
    <property type="entry name" value="HisK_dim/P_dom"/>
</dbReference>
<feature type="coiled-coil region" evidence="10">
    <location>
        <begin position="219"/>
        <end position="249"/>
    </location>
</feature>
<dbReference type="InterPro" id="IPR004358">
    <property type="entry name" value="Sig_transdc_His_kin-like_C"/>
</dbReference>
<feature type="transmembrane region" description="Helical" evidence="11">
    <location>
        <begin position="20"/>
        <end position="43"/>
    </location>
</feature>
<dbReference type="SUPFAM" id="SSF55785">
    <property type="entry name" value="PYP-like sensor domain (PAS domain)"/>
    <property type="match status" value="1"/>
</dbReference>
<dbReference type="EMBL" id="JAGSOY010000024">
    <property type="protein sequence ID" value="MBU2711732.1"/>
    <property type="molecule type" value="Genomic_DNA"/>
</dbReference>
<keyword evidence="9" id="KW-0902">Two-component regulatory system</keyword>
<dbReference type="PROSITE" id="PS51257">
    <property type="entry name" value="PROKAR_LIPOPROTEIN"/>
    <property type="match status" value="1"/>
</dbReference>
<evidence type="ECO:0000256" key="2">
    <source>
        <dbReference type="ARBA" id="ARBA00004370"/>
    </source>
</evidence>